<name>A0AAV2PT02_MEGNR</name>
<keyword evidence="1" id="KW-0472">Membrane</keyword>
<dbReference type="AlphaFoldDB" id="A0AAV2PT02"/>
<dbReference type="EMBL" id="CAXKWB010000884">
    <property type="protein sequence ID" value="CAL4062718.1"/>
    <property type="molecule type" value="Genomic_DNA"/>
</dbReference>
<feature type="non-terminal residue" evidence="2">
    <location>
        <position position="1"/>
    </location>
</feature>
<keyword evidence="1" id="KW-0812">Transmembrane</keyword>
<feature type="transmembrane region" description="Helical" evidence="1">
    <location>
        <begin position="35"/>
        <end position="57"/>
    </location>
</feature>
<evidence type="ECO:0000256" key="1">
    <source>
        <dbReference type="SAM" id="Phobius"/>
    </source>
</evidence>
<keyword evidence="3" id="KW-1185">Reference proteome</keyword>
<protein>
    <submittedName>
        <fullName evidence="2">Uncharacterized protein</fullName>
    </submittedName>
</protein>
<evidence type="ECO:0000313" key="3">
    <source>
        <dbReference type="Proteomes" id="UP001497623"/>
    </source>
</evidence>
<accession>A0AAV2PT02</accession>
<evidence type="ECO:0000313" key="2">
    <source>
        <dbReference type="EMBL" id="CAL4062718.1"/>
    </source>
</evidence>
<comment type="caution">
    <text evidence="2">The sequence shown here is derived from an EMBL/GenBank/DDBJ whole genome shotgun (WGS) entry which is preliminary data.</text>
</comment>
<sequence length="166" mass="19313">RTINDSTAFVYFMRIFFLPISIIKKGTMVFMRILLIGVLICNVCAVPRGLLSLFPVIDKEISPMDSSNVEVRYKQNKLDKRPKCRTLFRRLFFICTVTVHYQHHAKVSFENLDRSMLTRSIVRNALCPCKEGHVTPFCPSIITDFLKNYRHEVICADDYDLSLPLY</sequence>
<organism evidence="2 3">
    <name type="scientific">Meganyctiphanes norvegica</name>
    <name type="common">Northern krill</name>
    <name type="synonym">Thysanopoda norvegica</name>
    <dbReference type="NCBI Taxonomy" id="48144"/>
    <lineage>
        <taxon>Eukaryota</taxon>
        <taxon>Metazoa</taxon>
        <taxon>Ecdysozoa</taxon>
        <taxon>Arthropoda</taxon>
        <taxon>Crustacea</taxon>
        <taxon>Multicrustacea</taxon>
        <taxon>Malacostraca</taxon>
        <taxon>Eumalacostraca</taxon>
        <taxon>Eucarida</taxon>
        <taxon>Euphausiacea</taxon>
        <taxon>Euphausiidae</taxon>
        <taxon>Meganyctiphanes</taxon>
    </lineage>
</organism>
<keyword evidence="1" id="KW-1133">Transmembrane helix</keyword>
<dbReference type="Proteomes" id="UP001497623">
    <property type="component" value="Unassembled WGS sequence"/>
</dbReference>
<gene>
    <name evidence="2" type="ORF">MNOR_LOCUS2775</name>
</gene>
<reference evidence="2 3" key="1">
    <citation type="submission" date="2024-05" db="EMBL/GenBank/DDBJ databases">
        <authorList>
            <person name="Wallberg A."/>
        </authorList>
    </citation>
    <scope>NUCLEOTIDE SEQUENCE [LARGE SCALE GENOMIC DNA]</scope>
</reference>
<proteinExistence type="predicted"/>